<sequence length="142" mass="15926">MSRSGYSDDCENVELWRTAVRNAIRGKRGQAMLRDLAAALDAMPEKRLITAELQDAEGDFCTLGVLGNVRGLDLKSIDPEDRDAVAAAFNIAPALAAEIVFENDENGDHWNYALGKRIFETPEERWTRMREWVESNLNGANR</sequence>
<gene>
    <name evidence="1" type="ORF">WK57_30600</name>
</gene>
<protein>
    <submittedName>
        <fullName evidence="1">Uncharacterized protein</fullName>
    </submittedName>
</protein>
<dbReference type="EMBL" id="LNJU01000005">
    <property type="protein sequence ID" value="KWZ53341.1"/>
    <property type="molecule type" value="Genomic_DNA"/>
</dbReference>
<dbReference type="AlphaFoldDB" id="A0AA40UVM9"/>
<evidence type="ECO:0000313" key="2">
    <source>
        <dbReference type="Proteomes" id="UP000070119"/>
    </source>
</evidence>
<reference evidence="1 2" key="1">
    <citation type="submission" date="2015-11" db="EMBL/GenBank/DDBJ databases">
        <authorList>
            <person name="Sahl J."/>
            <person name="Wagner D."/>
            <person name="Keim P."/>
        </authorList>
    </citation>
    <scope>NUCLEOTIDE SEQUENCE [LARGE SCALE GENOMIC DNA]</scope>
    <source>
        <strain evidence="1 2">MSMB1157</strain>
    </source>
</reference>
<name>A0AA40UVM9_9BURK</name>
<dbReference type="RefSeq" id="WP_060969635.1">
    <property type="nucleotide sequence ID" value="NZ_CM003772.1"/>
</dbReference>
<comment type="caution">
    <text evidence="1">The sequence shown here is derived from an EMBL/GenBank/DDBJ whole genome shotgun (WGS) entry which is preliminary data.</text>
</comment>
<evidence type="ECO:0000313" key="1">
    <source>
        <dbReference type="EMBL" id="KWZ53341.1"/>
    </source>
</evidence>
<dbReference type="Proteomes" id="UP000070119">
    <property type="component" value="Chromosome 2"/>
</dbReference>
<proteinExistence type="predicted"/>
<organism evidence="1 2">
    <name type="scientific">Burkholderia ubonensis</name>
    <dbReference type="NCBI Taxonomy" id="101571"/>
    <lineage>
        <taxon>Bacteria</taxon>
        <taxon>Pseudomonadati</taxon>
        <taxon>Pseudomonadota</taxon>
        <taxon>Betaproteobacteria</taxon>
        <taxon>Burkholderiales</taxon>
        <taxon>Burkholderiaceae</taxon>
        <taxon>Burkholderia</taxon>
        <taxon>Burkholderia cepacia complex</taxon>
    </lineage>
</organism>
<accession>A0AA40UVM9</accession>